<dbReference type="CDD" id="cd00028">
    <property type="entry name" value="B_lectin"/>
    <property type="match status" value="1"/>
</dbReference>
<comment type="subcellular location">
    <subcellularLocation>
        <location evidence="1">Membrane</location>
        <topology evidence="1">Single-pass type I membrane protein</topology>
    </subcellularLocation>
</comment>
<comment type="catalytic activity">
    <reaction evidence="13">
        <text>L-threonyl-[protein] + ATP = O-phospho-L-threonyl-[protein] + ADP + H(+)</text>
        <dbReference type="Rhea" id="RHEA:46608"/>
        <dbReference type="Rhea" id="RHEA-COMP:11060"/>
        <dbReference type="Rhea" id="RHEA-COMP:11605"/>
        <dbReference type="ChEBI" id="CHEBI:15378"/>
        <dbReference type="ChEBI" id="CHEBI:30013"/>
        <dbReference type="ChEBI" id="CHEBI:30616"/>
        <dbReference type="ChEBI" id="CHEBI:61977"/>
        <dbReference type="ChEBI" id="CHEBI:456216"/>
        <dbReference type="EC" id="2.7.11.1"/>
    </reaction>
</comment>
<dbReference type="SMART" id="SM00220">
    <property type="entry name" value="S_TKc"/>
    <property type="match status" value="2"/>
</dbReference>
<name>A0A0E0H0P7_ORYNI</name>
<dbReference type="PROSITE" id="PS50011">
    <property type="entry name" value="PROTEIN_KINASE_DOM"/>
    <property type="match status" value="2"/>
</dbReference>
<dbReference type="PROSITE" id="PS00107">
    <property type="entry name" value="PROTEIN_KINASE_ATP"/>
    <property type="match status" value="2"/>
</dbReference>
<dbReference type="Gene3D" id="2.90.10.10">
    <property type="entry name" value="Bulb-type lectin domain"/>
    <property type="match status" value="2"/>
</dbReference>
<dbReference type="CDD" id="cd01098">
    <property type="entry name" value="PAN_AP_plant"/>
    <property type="match status" value="2"/>
</dbReference>
<keyword evidence="5 17" id="KW-0732">Signal</keyword>
<dbReference type="EnsemblPlants" id="ONIVA04G10450.2">
    <property type="protein sequence ID" value="ONIVA04G10450.2"/>
    <property type="gene ID" value="ONIVA04G10450"/>
</dbReference>
<feature type="domain" description="Protein kinase" evidence="18">
    <location>
        <begin position="706"/>
        <end position="980"/>
    </location>
</feature>
<feature type="transmembrane region" description="Helical" evidence="16">
    <location>
        <begin position="651"/>
        <end position="673"/>
    </location>
</feature>
<dbReference type="Pfam" id="PF00069">
    <property type="entry name" value="Pkinase"/>
    <property type="match status" value="2"/>
</dbReference>
<dbReference type="Gene3D" id="3.30.200.20">
    <property type="entry name" value="Phosphorylase Kinase, domain 1"/>
    <property type="match status" value="2"/>
</dbReference>
<dbReference type="CDD" id="cd14066">
    <property type="entry name" value="STKc_IRAK"/>
    <property type="match status" value="2"/>
</dbReference>
<evidence type="ECO:0000256" key="2">
    <source>
        <dbReference type="ARBA" id="ARBA00012513"/>
    </source>
</evidence>
<evidence type="ECO:0000256" key="3">
    <source>
        <dbReference type="ARBA" id="ARBA00022679"/>
    </source>
</evidence>
<dbReference type="GO" id="GO:0048544">
    <property type="term" value="P:recognition of pollen"/>
    <property type="evidence" value="ECO:0007669"/>
    <property type="project" value="InterPro"/>
</dbReference>
<dbReference type="EC" id="2.7.11.1" evidence="2"/>
<evidence type="ECO:0000256" key="5">
    <source>
        <dbReference type="ARBA" id="ARBA00022729"/>
    </source>
</evidence>
<dbReference type="Gene3D" id="1.10.510.10">
    <property type="entry name" value="Transferase(Phosphotransferase) domain 1"/>
    <property type="match status" value="2"/>
</dbReference>
<evidence type="ECO:0000256" key="13">
    <source>
        <dbReference type="ARBA" id="ARBA00047899"/>
    </source>
</evidence>
<evidence type="ECO:0000256" key="9">
    <source>
        <dbReference type="ARBA" id="ARBA00022989"/>
    </source>
</evidence>
<keyword evidence="9 16" id="KW-1133">Transmembrane helix</keyword>
<dbReference type="FunFam" id="3.30.200.20:FF:000250">
    <property type="entry name" value="Serine/threonine-protein kinase"/>
    <property type="match status" value="1"/>
</dbReference>
<feature type="chain" id="PRO_5002361073" description="non-specific serine/threonine protein kinase" evidence="17">
    <location>
        <begin position="22"/>
        <end position="1812"/>
    </location>
</feature>
<dbReference type="SMART" id="SM00108">
    <property type="entry name" value="B_lectin"/>
    <property type="match status" value="2"/>
</dbReference>
<proteinExistence type="predicted"/>
<dbReference type="Proteomes" id="UP000006591">
    <property type="component" value="Chromosome 4"/>
</dbReference>
<dbReference type="STRING" id="4536.A0A0E0H0P7"/>
<organism evidence="21">
    <name type="scientific">Oryza nivara</name>
    <name type="common">Indian wild rice</name>
    <name type="synonym">Oryza sativa f. spontanea</name>
    <dbReference type="NCBI Taxonomy" id="4536"/>
    <lineage>
        <taxon>Eukaryota</taxon>
        <taxon>Viridiplantae</taxon>
        <taxon>Streptophyta</taxon>
        <taxon>Embryophyta</taxon>
        <taxon>Tracheophyta</taxon>
        <taxon>Spermatophyta</taxon>
        <taxon>Magnoliopsida</taxon>
        <taxon>Liliopsida</taxon>
        <taxon>Poales</taxon>
        <taxon>Poaceae</taxon>
        <taxon>BOP clade</taxon>
        <taxon>Oryzoideae</taxon>
        <taxon>Oryzeae</taxon>
        <taxon>Oryzinae</taxon>
        <taxon>Oryza</taxon>
    </lineage>
</organism>
<dbReference type="PROSITE" id="PS50927">
    <property type="entry name" value="BULB_LECTIN"/>
    <property type="match status" value="2"/>
</dbReference>
<dbReference type="GO" id="GO:0004674">
    <property type="term" value="F:protein serine/threonine kinase activity"/>
    <property type="evidence" value="ECO:0007669"/>
    <property type="project" value="UniProtKB-EC"/>
</dbReference>
<dbReference type="SUPFAM" id="SSF56112">
    <property type="entry name" value="Protein kinase-like (PK-like)"/>
    <property type="match status" value="2"/>
</dbReference>
<evidence type="ECO:0000256" key="1">
    <source>
        <dbReference type="ARBA" id="ARBA00004479"/>
    </source>
</evidence>
<feature type="domain" description="Bulb-type lectin" evidence="19">
    <location>
        <begin position="230"/>
        <end position="358"/>
    </location>
</feature>
<protein>
    <recommendedName>
        <fullName evidence="2">non-specific serine/threonine protein kinase</fullName>
        <ecNumber evidence="2">2.7.11.1</ecNumber>
    </recommendedName>
</protein>
<keyword evidence="8 15" id="KW-0067">ATP-binding</keyword>
<dbReference type="InterPro" id="IPR036426">
    <property type="entry name" value="Bulb-type_lectin_dom_sf"/>
</dbReference>
<dbReference type="PROSITE" id="PS00108">
    <property type="entry name" value="PROTEIN_KINASE_ST"/>
    <property type="match status" value="2"/>
</dbReference>
<evidence type="ECO:0000256" key="7">
    <source>
        <dbReference type="ARBA" id="ARBA00022777"/>
    </source>
</evidence>
<dbReference type="GO" id="GO:0005524">
    <property type="term" value="F:ATP binding"/>
    <property type="evidence" value="ECO:0007669"/>
    <property type="project" value="UniProtKB-UniRule"/>
</dbReference>
<dbReference type="FunFam" id="1.10.510.10:FF:000227">
    <property type="entry name" value="Serine/threonine-protein kinase"/>
    <property type="match status" value="2"/>
</dbReference>
<dbReference type="FunFam" id="3.30.200.20:FF:000178">
    <property type="entry name" value="serine/threonine-protein kinase PBS1-like"/>
    <property type="match status" value="1"/>
</dbReference>
<dbReference type="Pfam" id="PF08276">
    <property type="entry name" value="PAN_2"/>
    <property type="match status" value="2"/>
</dbReference>
<feature type="signal peptide" evidence="17">
    <location>
        <begin position="1"/>
        <end position="21"/>
    </location>
</feature>
<keyword evidence="4 16" id="KW-0812">Transmembrane</keyword>
<evidence type="ECO:0000259" key="20">
    <source>
        <dbReference type="PROSITE" id="PS50948"/>
    </source>
</evidence>
<evidence type="ECO:0000256" key="4">
    <source>
        <dbReference type="ARBA" id="ARBA00022692"/>
    </source>
</evidence>
<evidence type="ECO:0000256" key="11">
    <source>
        <dbReference type="ARBA" id="ARBA00023157"/>
    </source>
</evidence>
<dbReference type="PROSITE" id="PS50948">
    <property type="entry name" value="PAN"/>
    <property type="match status" value="2"/>
</dbReference>
<dbReference type="SMART" id="SM00473">
    <property type="entry name" value="PAN_AP"/>
    <property type="match status" value="2"/>
</dbReference>
<dbReference type="Gramene" id="ONIVA04G10450.2">
    <property type="protein sequence ID" value="ONIVA04G10450.2"/>
    <property type="gene ID" value="ONIVA04G10450"/>
</dbReference>
<dbReference type="eggNOG" id="ENOG502QUMK">
    <property type="taxonomic scope" value="Eukaryota"/>
</dbReference>
<evidence type="ECO:0000256" key="15">
    <source>
        <dbReference type="PROSITE-ProRule" id="PRU10141"/>
    </source>
</evidence>
<feature type="domain" description="Apple" evidence="20">
    <location>
        <begin position="1356"/>
        <end position="1444"/>
    </location>
</feature>
<keyword evidence="3" id="KW-0808">Transferase</keyword>
<evidence type="ECO:0000256" key="16">
    <source>
        <dbReference type="SAM" id="Phobius"/>
    </source>
</evidence>
<dbReference type="InterPro" id="IPR008271">
    <property type="entry name" value="Ser/Thr_kinase_AS"/>
</dbReference>
<dbReference type="InterPro" id="IPR000858">
    <property type="entry name" value="S_locus_glycoprot_dom"/>
</dbReference>
<dbReference type="PANTHER" id="PTHR47974:SF19">
    <property type="entry name" value="RECEPTOR-LIKE SERINE_THREONINE-PROTEIN KINASE"/>
    <property type="match status" value="1"/>
</dbReference>
<feature type="domain" description="Protein kinase" evidence="18">
    <location>
        <begin position="1514"/>
        <end position="1789"/>
    </location>
</feature>
<dbReference type="Pfam" id="PF01453">
    <property type="entry name" value="B_lectin"/>
    <property type="match status" value="3"/>
</dbReference>
<dbReference type="InterPro" id="IPR003609">
    <property type="entry name" value="Pan_app"/>
</dbReference>
<feature type="domain" description="Apple" evidence="20">
    <location>
        <begin position="549"/>
        <end position="637"/>
    </location>
</feature>
<evidence type="ECO:0000256" key="6">
    <source>
        <dbReference type="ARBA" id="ARBA00022741"/>
    </source>
</evidence>
<evidence type="ECO:0000256" key="12">
    <source>
        <dbReference type="ARBA" id="ARBA00023170"/>
    </source>
</evidence>
<feature type="domain" description="Bulb-type lectin" evidence="19">
    <location>
        <begin position="1033"/>
        <end position="1162"/>
    </location>
</feature>
<keyword evidence="11" id="KW-1015">Disulfide bond</keyword>
<dbReference type="InterPro" id="IPR001480">
    <property type="entry name" value="Bulb-type_lectin_dom"/>
</dbReference>
<sequence>MSSLLIFILLLFFLRIRITESSTMTDTISVGKAFDETNKLVSKIGSSGANNLQDGNLAVLNQSAKTIIWSTQAKITTNNTIATHLIEINLILTNPSNSLEVSRWSFDYPTDTYFPRAKFGWNKVTGQNHHIISWKNSRDPAIGVYCNELDPTGVDQTSLSPLKLRFLCSSVSSGYCSNLKFSLQKSELFLLHHSSPVFIFCFPMPLPCHVLLGLLLLLSLHTPASSAATTDTVSPGHSLAGSDRLVSNNSKFALGFFKPGNESSYTNHNSYLGIWFNKVSKLTPLWTANGENPVVDPTSPELAISGDGNLAILDHATKSIIWSTRANITTNDTIAVLLNNGNLVLRSSSNSSNIFWQSFDYPTDTLFAGAKIGWDKVTGMNRRLVSRKSSVDQAPGIFSLELGLNGEGHLLWNSTVAYWSSGDWNGRYFGLAPEMIGDVMPNFTFVHNDKEAYFTYTLYDDTAIVHAGLDVFGIGFVGMWLEGNQEWFKNYRQPVVHCDVYAVCGPFTICDDNKDLFCDCMKGFSVRSPKDWELDDQTGGCIRNTPLSCGSSKDRTSLTDKFYPMQSIRLPHNAENVQAATSGDECSQVCLSNCSCTAYSYGKDGCSIWHDELYNVKQLSDASSDRNGGVLYIRLAAKELPGSEKKKNRNISGFAIGASTATLFLMILLLILWRRKGKWFTRTLQKPEGGIGVVAFRYINLQRATKAFSEKLGGGSFGSVFKGYLGNSTIAVKRLDGAYQGEKQFRAEVNSIGIIQHINLVKLIGFCCEGDNRLLVYEYMPNRSLDVCLFEANDIVLDWTTRYQVATGVARGLAYLHNSCRDCIIHCDIKPENILLDASYVPKIADFGMAKILGREFSRAMTTMRGTIGYMAPEWISGTVVTSKVDVYSYGMVLFEIISGRRNSSHECFRDGDYSFFFPMQVARKLLNGDIGSLVDASLKGDMNLVEVERACKIACWCIQDNEFDRPTMAEVVQALEGLLELDMPPLPRLLSAITGDSHSVTPQYFDSVKTIVLLYYELGPNAQRILIPNQHSASIHPNFSFRMPLALTLLGLLLLSLHISASCAAMDTMTPAQALFGNGKLISSNGKFALGFFQTGITDPNNSELTISGDGGLVILDRSNRSIVWSTRINITTNDTVAMLLNSGNLVLQNFLNSSDALWQSFDYPTHTFLPGAKLGWSKISGLNSRLVSRKNSIDLAPGKYSVELDPSGANQYIFTLLNSSTPYLTSGVWNGQYFPSIPEMAGPFIVNFTFVDNDQEKYFTYSLLDETVVFHHFLDVSGRTKTFVWPEGSQDWVMTYAQPKVQCDVFAVCGPFTICNDNELGFCKCMKGFSIKSPKDWELDDRTDGCMRNTPLDCASNKTASSLTDKFHSMPCVRLPQNGYSIEAATNADKCALVCLSNCSCTAYSYGNGGCLVWHAELFDVKQQQCDGITDTNGGTLYIRLASREEQSQKKNRRGLIIAIALGLSFAALFMLAIALVIWWNKSKRYNCTSNNVEGESGIVAFRYIDLQHATKNFSEKLGEGGFGSVFKGFLHDSRTIAVKKLAGAHQGEKQFRAEVSSIGLIQHINLIKLIGFCCDNDSKLLVYEHMPNRSLDVHLFPTDTKILNWDTRYQIAIGVARGLSYLHDSCRDCIIHCDVKPQNILLSESFTPKIADFGMAKFLGRDFSRVLTTMRGTIGYLAPEWISGVPITPKVDVYSYGMVLLEIVSGRRNSNGGCITGGDKDVYFPVKVAHKLLEGDVESLIDPNLHGDANLTEVERVCKVACWCIQDNEFDRPTMGEVVQILEGIFELDTPPMPRLLQAIAGSSCSIAE</sequence>
<evidence type="ECO:0000256" key="17">
    <source>
        <dbReference type="SAM" id="SignalP"/>
    </source>
</evidence>
<keyword evidence="22" id="KW-1185">Reference proteome</keyword>
<evidence type="ECO:0000256" key="14">
    <source>
        <dbReference type="ARBA" id="ARBA00048679"/>
    </source>
</evidence>
<dbReference type="InterPro" id="IPR011009">
    <property type="entry name" value="Kinase-like_dom_sf"/>
</dbReference>
<accession>A0A0E0H0P7</accession>
<dbReference type="FunFam" id="2.90.10.10:FF:000002">
    <property type="entry name" value="Serine/threonine-protein kinase"/>
    <property type="match status" value="1"/>
</dbReference>
<evidence type="ECO:0000259" key="18">
    <source>
        <dbReference type="PROSITE" id="PS50011"/>
    </source>
</evidence>
<comment type="catalytic activity">
    <reaction evidence="14">
        <text>L-seryl-[protein] + ATP = O-phospho-L-seryl-[protein] + ADP + H(+)</text>
        <dbReference type="Rhea" id="RHEA:17989"/>
        <dbReference type="Rhea" id="RHEA-COMP:9863"/>
        <dbReference type="Rhea" id="RHEA-COMP:11604"/>
        <dbReference type="ChEBI" id="CHEBI:15378"/>
        <dbReference type="ChEBI" id="CHEBI:29999"/>
        <dbReference type="ChEBI" id="CHEBI:30616"/>
        <dbReference type="ChEBI" id="CHEBI:83421"/>
        <dbReference type="ChEBI" id="CHEBI:456216"/>
        <dbReference type="EC" id="2.7.11.1"/>
    </reaction>
</comment>
<evidence type="ECO:0000313" key="21">
    <source>
        <dbReference type="EnsemblPlants" id="ONIVA04G10450.2"/>
    </source>
</evidence>
<keyword evidence="7" id="KW-0418">Kinase</keyword>
<reference evidence="21" key="1">
    <citation type="submission" date="2015-04" db="UniProtKB">
        <authorList>
            <consortium name="EnsemblPlants"/>
        </authorList>
    </citation>
    <scope>IDENTIFICATION</scope>
    <source>
        <strain evidence="21">SL10</strain>
    </source>
</reference>
<evidence type="ECO:0000256" key="10">
    <source>
        <dbReference type="ARBA" id="ARBA00023136"/>
    </source>
</evidence>
<reference evidence="21" key="2">
    <citation type="submission" date="2018-04" db="EMBL/GenBank/DDBJ databases">
        <title>OnivRS2 (Oryza nivara Reference Sequence Version 2).</title>
        <authorList>
            <person name="Zhang J."/>
            <person name="Kudrna D."/>
            <person name="Lee S."/>
            <person name="Talag J."/>
            <person name="Rajasekar S."/>
            <person name="Welchert J."/>
            <person name="Hsing Y.-I."/>
            <person name="Wing R.A."/>
        </authorList>
    </citation>
    <scope>NUCLEOTIDE SEQUENCE [LARGE SCALE GENOMIC DNA]</scope>
    <source>
        <strain evidence="21">SL10</strain>
    </source>
</reference>
<evidence type="ECO:0000256" key="8">
    <source>
        <dbReference type="ARBA" id="ARBA00022840"/>
    </source>
</evidence>
<dbReference type="InterPro" id="IPR017441">
    <property type="entry name" value="Protein_kinase_ATP_BS"/>
</dbReference>
<keyword evidence="10 16" id="KW-0472">Membrane</keyword>
<dbReference type="GO" id="GO:0016020">
    <property type="term" value="C:membrane"/>
    <property type="evidence" value="ECO:0007669"/>
    <property type="project" value="UniProtKB-SubCell"/>
</dbReference>
<feature type="binding site" evidence="15">
    <location>
        <position position="733"/>
    </location>
    <ligand>
        <name>ATP</name>
        <dbReference type="ChEBI" id="CHEBI:30616"/>
    </ligand>
</feature>
<evidence type="ECO:0000259" key="19">
    <source>
        <dbReference type="PROSITE" id="PS50927"/>
    </source>
</evidence>
<dbReference type="InterPro" id="IPR000719">
    <property type="entry name" value="Prot_kinase_dom"/>
</dbReference>
<keyword evidence="12" id="KW-0675">Receptor</keyword>
<evidence type="ECO:0000313" key="22">
    <source>
        <dbReference type="Proteomes" id="UP000006591"/>
    </source>
</evidence>
<feature type="transmembrane region" description="Helical" evidence="16">
    <location>
        <begin position="1458"/>
        <end position="1482"/>
    </location>
</feature>
<dbReference type="Pfam" id="PF00954">
    <property type="entry name" value="S_locus_glycop"/>
    <property type="match status" value="2"/>
</dbReference>
<dbReference type="SUPFAM" id="SSF51110">
    <property type="entry name" value="alpha-D-mannose-specific plant lectins"/>
    <property type="match status" value="3"/>
</dbReference>
<dbReference type="PANTHER" id="PTHR47974">
    <property type="entry name" value="OS07G0415500 PROTEIN"/>
    <property type="match status" value="1"/>
</dbReference>
<feature type="binding site" evidence="15">
    <location>
        <position position="1543"/>
    </location>
    <ligand>
        <name>ATP</name>
        <dbReference type="ChEBI" id="CHEBI:30616"/>
    </ligand>
</feature>
<keyword evidence="6 15" id="KW-0547">Nucleotide-binding</keyword>
<dbReference type="GO" id="GO:0051707">
    <property type="term" value="P:response to other organism"/>
    <property type="evidence" value="ECO:0007669"/>
    <property type="project" value="UniProtKB-ARBA"/>
</dbReference>